<dbReference type="AlphaFoldDB" id="A0A261QVW0"/>
<dbReference type="InterPro" id="IPR036282">
    <property type="entry name" value="Glutathione-S-Trfase_C_sf"/>
</dbReference>
<name>A0A261QVW0_9BORD</name>
<dbReference type="Gene3D" id="1.20.1050.10">
    <property type="match status" value="1"/>
</dbReference>
<proteinExistence type="predicted"/>
<keyword evidence="3" id="KW-1185">Reference proteome</keyword>
<evidence type="ECO:0000313" key="3">
    <source>
        <dbReference type="Proteomes" id="UP000216947"/>
    </source>
</evidence>
<feature type="domain" description="GST N-terminal" evidence="1">
    <location>
        <begin position="1"/>
        <end position="82"/>
    </location>
</feature>
<dbReference type="PANTHER" id="PTHR43968:SF6">
    <property type="entry name" value="GLUTATHIONE S-TRANSFERASE OMEGA"/>
    <property type="match status" value="1"/>
</dbReference>
<dbReference type="PANTHER" id="PTHR43968">
    <property type="match status" value="1"/>
</dbReference>
<dbReference type="SUPFAM" id="SSF47616">
    <property type="entry name" value="GST C-terminal domain-like"/>
    <property type="match status" value="1"/>
</dbReference>
<dbReference type="GO" id="GO:0005737">
    <property type="term" value="C:cytoplasm"/>
    <property type="evidence" value="ECO:0007669"/>
    <property type="project" value="TreeGrafter"/>
</dbReference>
<dbReference type="SUPFAM" id="SSF52833">
    <property type="entry name" value="Thioredoxin-like"/>
    <property type="match status" value="1"/>
</dbReference>
<reference evidence="3" key="1">
    <citation type="submission" date="2017-05" db="EMBL/GenBank/DDBJ databases">
        <title>Complete and WGS of Bordetella genogroups.</title>
        <authorList>
            <person name="Spilker T."/>
            <person name="Lipuma J."/>
        </authorList>
    </citation>
    <scope>NUCLEOTIDE SEQUENCE [LARGE SCALE GENOMIC DNA]</scope>
    <source>
        <strain evidence="3">AU18089</strain>
    </source>
</reference>
<dbReference type="OrthoDB" id="8634103at2"/>
<protein>
    <submittedName>
        <fullName evidence="2">Glutathione S-transferase</fullName>
    </submittedName>
</protein>
<dbReference type="Proteomes" id="UP000216947">
    <property type="component" value="Unassembled WGS sequence"/>
</dbReference>
<dbReference type="EMBL" id="NEVK01000008">
    <property type="protein sequence ID" value="OZI16861.1"/>
    <property type="molecule type" value="Genomic_DNA"/>
</dbReference>
<dbReference type="CDD" id="cd03205">
    <property type="entry name" value="GST_C_6"/>
    <property type="match status" value="1"/>
</dbReference>
<dbReference type="CDD" id="cd03049">
    <property type="entry name" value="GST_N_3"/>
    <property type="match status" value="1"/>
</dbReference>
<dbReference type="GO" id="GO:0016740">
    <property type="term" value="F:transferase activity"/>
    <property type="evidence" value="ECO:0007669"/>
    <property type="project" value="UniProtKB-KW"/>
</dbReference>
<accession>A0A261QVW0</accession>
<dbReference type="PROSITE" id="PS50404">
    <property type="entry name" value="GST_NTER"/>
    <property type="match status" value="1"/>
</dbReference>
<gene>
    <name evidence="2" type="ORF">CAL19_16865</name>
</gene>
<organism evidence="2 3">
    <name type="scientific">Bordetella genomosp. 7</name>
    <dbReference type="NCBI Taxonomy" id="1416805"/>
    <lineage>
        <taxon>Bacteria</taxon>
        <taxon>Pseudomonadati</taxon>
        <taxon>Pseudomonadota</taxon>
        <taxon>Betaproteobacteria</taxon>
        <taxon>Burkholderiales</taxon>
        <taxon>Alcaligenaceae</taxon>
        <taxon>Bordetella</taxon>
    </lineage>
</organism>
<comment type="caution">
    <text evidence="2">The sequence shown here is derived from an EMBL/GenBank/DDBJ whole genome shotgun (WGS) entry which is preliminary data.</text>
</comment>
<dbReference type="Pfam" id="PF13409">
    <property type="entry name" value="GST_N_2"/>
    <property type="match status" value="1"/>
</dbReference>
<dbReference type="Gene3D" id="3.40.30.10">
    <property type="entry name" value="Glutaredoxin"/>
    <property type="match status" value="1"/>
</dbReference>
<sequence length="203" mass="22196">MKLFYSPTSPFVRKCMVVAHETGLIERIEPQRCAAHPVNRDQSIVAANPLGQVPTLVTDDGQTLHDSRVICEYLNQLGGGALVPPDGPARWQALTDQSLADGLVTAAIQARYETTVRPESAIWQGWVDAQMSKVADALARFEEQAGSLAGRWDIGTIALACALGYLDFRYASYDWRARHPSLARWHAAVSERPSLIETAPSAP</sequence>
<dbReference type="RefSeq" id="WP_026638899.1">
    <property type="nucleotide sequence ID" value="NZ_NEVI01000020.1"/>
</dbReference>
<dbReference type="InterPro" id="IPR036249">
    <property type="entry name" value="Thioredoxin-like_sf"/>
</dbReference>
<evidence type="ECO:0000313" key="2">
    <source>
        <dbReference type="EMBL" id="OZI16861.1"/>
    </source>
</evidence>
<dbReference type="Pfam" id="PF13410">
    <property type="entry name" value="GST_C_2"/>
    <property type="match status" value="1"/>
</dbReference>
<keyword evidence="2" id="KW-0808">Transferase</keyword>
<evidence type="ECO:0000259" key="1">
    <source>
        <dbReference type="PROSITE" id="PS50404"/>
    </source>
</evidence>
<dbReference type="InterPro" id="IPR004045">
    <property type="entry name" value="Glutathione_S-Trfase_N"/>
</dbReference>
<dbReference type="InterPro" id="IPR050983">
    <property type="entry name" value="GST_Omega/HSP26"/>
</dbReference>